<organism evidence="3">
    <name type="scientific">Picea sitchensis</name>
    <name type="common">Sitka spruce</name>
    <name type="synonym">Pinus sitchensis</name>
    <dbReference type="NCBI Taxonomy" id="3332"/>
    <lineage>
        <taxon>Eukaryota</taxon>
        <taxon>Viridiplantae</taxon>
        <taxon>Streptophyta</taxon>
        <taxon>Embryophyta</taxon>
        <taxon>Tracheophyta</taxon>
        <taxon>Spermatophyta</taxon>
        <taxon>Pinopsida</taxon>
        <taxon>Pinidae</taxon>
        <taxon>Conifers I</taxon>
        <taxon>Pinales</taxon>
        <taxon>Pinaceae</taxon>
        <taxon>Picea</taxon>
    </lineage>
</organism>
<accession>D5AA79</accession>
<dbReference type="AlphaFoldDB" id="D5AA79"/>
<feature type="compositionally biased region" description="Low complexity" evidence="2">
    <location>
        <begin position="261"/>
        <end position="294"/>
    </location>
</feature>
<feature type="region of interest" description="Disordered" evidence="2">
    <location>
        <begin position="250"/>
        <end position="294"/>
    </location>
</feature>
<sequence length="310" mass="33585">MATSNSKGIRISIHTTSSKQENPTKSSSKFGHSASNDPEQEQEQIGQGKLYAPPYKELGDGTRKTQLSSPDVPDRSTHRKQNSISPGKLYSPELSVHVDAQKKNKREDGEEENGSGQGKLYSPEHALHLQTNDKGSENRGEHTQLWNKGKGVLEASRGVAADIRRSLSQVKDRVVDKLAAVPVPAEALDNARQSLESIIKDVTQAAQGLTKEAVHRIKVRLAEILPFLSPNQTGKIVDDVEREVMDMSEAPTGDSLTTEENSSSGQSSNQGNQANRSISASTTSSTVSPPLSFSVNMGHLTRALSLRSRL</sequence>
<evidence type="ECO:0000313" key="3">
    <source>
        <dbReference type="EMBL" id="ADE76448.1"/>
    </source>
</evidence>
<dbReference type="OMA" id="GHHMETR"/>
<name>D5AA79_PICSI</name>
<evidence type="ECO:0000256" key="2">
    <source>
        <dbReference type="SAM" id="MobiDB-lite"/>
    </source>
</evidence>
<protein>
    <submittedName>
        <fullName evidence="3">Uncharacterized protein</fullName>
    </submittedName>
</protein>
<evidence type="ECO:0000256" key="1">
    <source>
        <dbReference type="SAM" id="Coils"/>
    </source>
</evidence>
<feature type="compositionally biased region" description="Polar residues" evidence="2">
    <location>
        <begin position="1"/>
        <end position="37"/>
    </location>
</feature>
<keyword evidence="1" id="KW-0175">Coiled coil</keyword>
<feature type="region of interest" description="Disordered" evidence="2">
    <location>
        <begin position="1"/>
        <end position="123"/>
    </location>
</feature>
<reference evidence="3" key="1">
    <citation type="submission" date="2010-04" db="EMBL/GenBank/DDBJ databases">
        <authorList>
            <person name="Reid K.E."/>
            <person name="Liao N."/>
            <person name="Chan S."/>
            <person name="Docking R."/>
            <person name="Taylor G."/>
            <person name="Moore R."/>
            <person name="Mayo M."/>
            <person name="Munro S."/>
            <person name="King J."/>
            <person name="Yanchuk A."/>
            <person name="Holt R."/>
            <person name="Jones S."/>
            <person name="Marra M."/>
            <person name="Ritland C.E."/>
            <person name="Ritland K."/>
            <person name="Bohlmann J."/>
        </authorList>
    </citation>
    <scope>NUCLEOTIDE SEQUENCE</scope>
    <source>
        <tissue evidence="3">Bud</tissue>
    </source>
</reference>
<feature type="compositionally biased region" description="Basic and acidic residues" evidence="2">
    <location>
        <begin position="99"/>
        <end position="108"/>
    </location>
</feature>
<proteinExistence type="evidence at transcript level"/>
<dbReference type="EMBL" id="BT123107">
    <property type="protein sequence ID" value="ADE76448.1"/>
    <property type="molecule type" value="mRNA"/>
</dbReference>
<feature type="coiled-coil region" evidence="1">
    <location>
        <begin position="185"/>
        <end position="212"/>
    </location>
</feature>